<reference evidence="1 2" key="1">
    <citation type="submission" date="2021-06" db="EMBL/GenBank/DDBJ databases">
        <title>Caerostris darwini draft genome.</title>
        <authorList>
            <person name="Kono N."/>
            <person name="Arakawa K."/>
        </authorList>
    </citation>
    <scope>NUCLEOTIDE SEQUENCE [LARGE SCALE GENOMIC DNA]</scope>
</reference>
<name>A0AAV4V7V6_9ARAC</name>
<proteinExistence type="predicted"/>
<organism evidence="1 2">
    <name type="scientific">Caerostris darwini</name>
    <dbReference type="NCBI Taxonomy" id="1538125"/>
    <lineage>
        <taxon>Eukaryota</taxon>
        <taxon>Metazoa</taxon>
        <taxon>Ecdysozoa</taxon>
        <taxon>Arthropoda</taxon>
        <taxon>Chelicerata</taxon>
        <taxon>Arachnida</taxon>
        <taxon>Araneae</taxon>
        <taxon>Araneomorphae</taxon>
        <taxon>Entelegynae</taxon>
        <taxon>Araneoidea</taxon>
        <taxon>Araneidae</taxon>
        <taxon>Caerostris</taxon>
    </lineage>
</organism>
<accession>A0AAV4V7V6</accession>
<keyword evidence="2" id="KW-1185">Reference proteome</keyword>
<evidence type="ECO:0000313" key="2">
    <source>
        <dbReference type="Proteomes" id="UP001054837"/>
    </source>
</evidence>
<dbReference type="AlphaFoldDB" id="A0AAV4V7V6"/>
<comment type="caution">
    <text evidence="1">The sequence shown here is derived from an EMBL/GenBank/DDBJ whole genome shotgun (WGS) entry which is preliminary data.</text>
</comment>
<evidence type="ECO:0000313" key="1">
    <source>
        <dbReference type="EMBL" id="GIY66113.1"/>
    </source>
</evidence>
<protein>
    <submittedName>
        <fullName evidence="1">Uncharacterized protein</fullName>
    </submittedName>
</protein>
<dbReference type="EMBL" id="BPLQ01012539">
    <property type="protein sequence ID" value="GIY66113.1"/>
    <property type="molecule type" value="Genomic_DNA"/>
</dbReference>
<gene>
    <name evidence="1" type="ORF">CDAR_265741</name>
</gene>
<dbReference type="Proteomes" id="UP001054837">
    <property type="component" value="Unassembled WGS sequence"/>
</dbReference>
<sequence length="110" mass="12462">MTTFALMRADRSFGITRRCGNSFATSYCIQNKFCFPQSARGKGLDGENTRKLFHFHNSRQAQRPLATDGPLPYNQTIAQHSEKPVAPESTASRARREITVIFSTHRLATW</sequence>